<comment type="caution">
    <text evidence="3">The sequence shown here is derived from an EMBL/GenBank/DDBJ whole genome shotgun (WGS) entry which is preliminary data.</text>
</comment>
<evidence type="ECO:0000256" key="1">
    <source>
        <dbReference type="SAM" id="MobiDB-lite"/>
    </source>
</evidence>
<gene>
    <name evidence="3" type="ORF">SLEP1_g10220</name>
</gene>
<sequence length="193" mass="22400">MEKREGEEGNVSTALFTAGTVLLVVGLKRVKMLFLLFEQWRWWVFLVLNLLLLAIFFTSMNSSLSKNPESKKIDEEMNVERKKKKKKQSHGFSEAETCHEDFKLIEKRSQEKEQSEEEKAEDVEDCGEQGKLSKEELNERVEAFIASFRQHLFLDSRRGREPKQSDGFNFPRGSNPCLILPTQEGVKCFVFQS</sequence>
<feature type="compositionally biased region" description="Basic and acidic residues" evidence="1">
    <location>
        <begin position="96"/>
        <end position="113"/>
    </location>
</feature>
<feature type="compositionally biased region" description="Basic and acidic residues" evidence="1">
    <location>
        <begin position="68"/>
        <end position="80"/>
    </location>
</feature>
<feature type="transmembrane region" description="Helical" evidence="2">
    <location>
        <begin position="42"/>
        <end position="60"/>
    </location>
</feature>
<reference evidence="3 4" key="1">
    <citation type="journal article" date="2021" name="Commun. Biol.">
        <title>The genome of Shorea leprosula (Dipterocarpaceae) highlights the ecological relevance of drought in aseasonal tropical rainforests.</title>
        <authorList>
            <person name="Ng K.K.S."/>
            <person name="Kobayashi M.J."/>
            <person name="Fawcett J.A."/>
            <person name="Hatakeyama M."/>
            <person name="Paape T."/>
            <person name="Ng C.H."/>
            <person name="Ang C.C."/>
            <person name="Tnah L.H."/>
            <person name="Lee C.T."/>
            <person name="Nishiyama T."/>
            <person name="Sese J."/>
            <person name="O'Brien M.J."/>
            <person name="Copetti D."/>
            <person name="Mohd Noor M.I."/>
            <person name="Ong R.C."/>
            <person name="Putra M."/>
            <person name="Sireger I.Z."/>
            <person name="Indrioko S."/>
            <person name="Kosugi Y."/>
            <person name="Izuno A."/>
            <person name="Isagi Y."/>
            <person name="Lee S.L."/>
            <person name="Shimizu K.K."/>
        </authorList>
    </citation>
    <scope>NUCLEOTIDE SEQUENCE [LARGE SCALE GENOMIC DNA]</scope>
    <source>
        <strain evidence="3">214</strain>
    </source>
</reference>
<evidence type="ECO:0000256" key="2">
    <source>
        <dbReference type="SAM" id="Phobius"/>
    </source>
</evidence>
<feature type="transmembrane region" description="Helical" evidence="2">
    <location>
        <begin position="12"/>
        <end position="30"/>
    </location>
</feature>
<feature type="region of interest" description="Disordered" evidence="1">
    <location>
        <begin position="63"/>
        <end position="129"/>
    </location>
</feature>
<dbReference type="AlphaFoldDB" id="A0AAV5IFC3"/>
<dbReference type="EMBL" id="BPVZ01000011">
    <property type="protein sequence ID" value="GKU97039.1"/>
    <property type="molecule type" value="Genomic_DNA"/>
</dbReference>
<keyword evidence="2" id="KW-1133">Transmembrane helix</keyword>
<keyword evidence="2" id="KW-0812">Transmembrane</keyword>
<dbReference type="PANTHER" id="PTHR35997:SF5">
    <property type="entry name" value="OS09G0539700 PROTEIN"/>
    <property type="match status" value="1"/>
</dbReference>
<evidence type="ECO:0000313" key="4">
    <source>
        <dbReference type="Proteomes" id="UP001054252"/>
    </source>
</evidence>
<evidence type="ECO:0000313" key="3">
    <source>
        <dbReference type="EMBL" id="GKU97039.1"/>
    </source>
</evidence>
<proteinExistence type="predicted"/>
<accession>A0AAV5IFC3</accession>
<dbReference type="Proteomes" id="UP001054252">
    <property type="component" value="Unassembled WGS sequence"/>
</dbReference>
<name>A0AAV5IFC3_9ROSI</name>
<organism evidence="3 4">
    <name type="scientific">Rubroshorea leprosula</name>
    <dbReference type="NCBI Taxonomy" id="152421"/>
    <lineage>
        <taxon>Eukaryota</taxon>
        <taxon>Viridiplantae</taxon>
        <taxon>Streptophyta</taxon>
        <taxon>Embryophyta</taxon>
        <taxon>Tracheophyta</taxon>
        <taxon>Spermatophyta</taxon>
        <taxon>Magnoliopsida</taxon>
        <taxon>eudicotyledons</taxon>
        <taxon>Gunneridae</taxon>
        <taxon>Pentapetalae</taxon>
        <taxon>rosids</taxon>
        <taxon>malvids</taxon>
        <taxon>Malvales</taxon>
        <taxon>Dipterocarpaceae</taxon>
        <taxon>Rubroshorea</taxon>
    </lineage>
</organism>
<dbReference type="PANTHER" id="PTHR35997">
    <property type="entry name" value="COTTON FIBER PROTEIN-RELATED"/>
    <property type="match status" value="1"/>
</dbReference>
<protein>
    <submittedName>
        <fullName evidence="3">Uncharacterized protein</fullName>
    </submittedName>
</protein>
<keyword evidence="2" id="KW-0472">Membrane</keyword>
<keyword evidence="4" id="KW-1185">Reference proteome</keyword>
<feature type="compositionally biased region" description="Acidic residues" evidence="1">
    <location>
        <begin position="114"/>
        <end position="127"/>
    </location>
</feature>